<feature type="compositionally biased region" description="Polar residues" evidence="1">
    <location>
        <begin position="587"/>
        <end position="605"/>
    </location>
</feature>
<protein>
    <submittedName>
        <fullName evidence="3">PNUTS</fullName>
    </submittedName>
</protein>
<feature type="region of interest" description="Disordered" evidence="1">
    <location>
        <begin position="492"/>
        <end position="659"/>
    </location>
</feature>
<feature type="domain" description="Nucleolar protein 4 helical" evidence="2">
    <location>
        <begin position="663"/>
        <end position="762"/>
    </location>
</feature>
<proteinExistence type="predicted"/>
<feature type="compositionally biased region" description="Basic and acidic residues" evidence="1">
    <location>
        <begin position="533"/>
        <end position="542"/>
    </location>
</feature>
<feature type="region of interest" description="Disordered" evidence="1">
    <location>
        <begin position="985"/>
        <end position="1021"/>
    </location>
</feature>
<feature type="compositionally biased region" description="Acidic residues" evidence="1">
    <location>
        <begin position="642"/>
        <end position="653"/>
    </location>
</feature>
<feature type="compositionally biased region" description="Basic residues" evidence="1">
    <location>
        <begin position="1"/>
        <end position="13"/>
    </location>
</feature>
<reference evidence="3" key="1">
    <citation type="journal article" date="2016" name="Ticks Tick Borne Dis.">
        <title>De novo assembly and annotation of the salivary gland transcriptome of Rhipicephalus appendiculatus male and female ticks during blood feeding.</title>
        <authorList>
            <person name="de Castro M.H."/>
            <person name="de Klerk D."/>
            <person name="Pienaar R."/>
            <person name="Latif A.A."/>
            <person name="Rees D.J."/>
            <person name="Mans B.J."/>
        </authorList>
    </citation>
    <scope>NUCLEOTIDE SEQUENCE</scope>
    <source>
        <tissue evidence="3">Salivary glands</tissue>
    </source>
</reference>
<feature type="compositionally biased region" description="Low complexity" evidence="1">
    <location>
        <begin position="354"/>
        <end position="408"/>
    </location>
</feature>
<dbReference type="PANTHER" id="PTHR12449">
    <property type="entry name" value="DEATH DOMAIN-CONTAINING PROTEIN"/>
    <property type="match status" value="1"/>
</dbReference>
<dbReference type="InterPro" id="IPR056549">
    <property type="entry name" value="HTH_NOL4"/>
</dbReference>
<dbReference type="InterPro" id="IPR039788">
    <property type="entry name" value="NOL4/NOL4L"/>
</dbReference>
<feature type="region of interest" description="Disordered" evidence="1">
    <location>
        <begin position="354"/>
        <end position="452"/>
    </location>
</feature>
<organism evidence="3">
    <name type="scientific">Rhipicephalus appendiculatus</name>
    <name type="common">Brown ear tick</name>
    <dbReference type="NCBI Taxonomy" id="34631"/>
    <lineage>
        <taxon>Eukaryota</taxon>
        <taxon>Metazoa</taxon>
        <taxon>Ecdysozoa</taxon>
        <taxon>Arthropoda</taxon>
        <taxon>Chelicerata</taxon>
        <taxon>Arachnida</taxon>
        <taxon>Acari</taxon>
        <taxon>Parasitiformes</taxon>
        <taxon>Ixodida</taxon>
        <taxon>Ixodoidea</taxon>
        <taxon>Ixodidae</taxon>
        <taxon>Rhipicephalinae</taxon>
        <taxon>Rhipicephalus</taxon>
        <taxon>Rhipicephalus</taxon>
    </lineage>
</organism>
<feature type="compositionally biased region" description="Low complexity" evidence="1">
    <location>
        <begin position="998"/>
        <end position="1016"/>
    </location>
</feature>
<feature type="region of interest" description="Disordered" evidence="1">
    <location>
        <begin position="1"/>
        <end position="164"/>
    </location>
</feature>
<feature type="compositionally biased region" description="Acidic residues" evidence="1">
    <location>
        <begin position="508"/>
        <end position="525"/>
    </location>
</feature>
<accession>A0A131YVG7</accession>
<dbReference type="PANTHER" id="PTHR12449:SF22">
    <property type="entry name" value="NUCLEOLAR PROTEIN 4"/>
    <property type="match status" value="1"/>
</dbReference>
<feature type="compositionally biased region" description="Acidic residues" evidence="1">
    <location>
        <begin position="102"/>
        <end position="119"/>
    </location>
</feature>
<evidence type="ECO:0000313" key="3">
    <source>
        <dbReference type="EMBL" id="JAP82480.1"/>
    </source>
</evidence>
<evidence type="ECO:0000256" key="1">
    <source>
        <dbReference type="SAM" id="MobiDB-lite"/>
    </source>
</evidence>
<feature type="compositionally biased region" description="Low complexity" evidence="1">
    <location>
        <begin position="543"/>
        <end position="577"/>
    </location>
</feature>
<feature type="compositionally biased region" description="Low complexity" evidence="1">
    <location>
        <begin position="47"/>
        <end position="61"/>
    </location>
</feature>
<evidence type="ECO:0000259" key="2">
    <source>
        <dbReference type="Pfam" id="PF23079"/>
    </source>
</evidence>
<dbReference type="Pfam" id="PF23079">
    <property type="entry name" value="HTH_NOL4_2nd"/>
    <property type="match status" value="1"/>
</dbReference>
<name>A0A131YVG7_RHIAP</name>
<feature type="compositionally biased region" description="Low complexity" evidence="1">
    <location>
        <begin position="139"/>
        <end position="164"/>
    </location>
</feature>
<feature type="compositionally biased region" description="Low complexity" evidence="1">
    <location>
        <begin position="21"/>
        <end position="40"/>
    </location>
</feature>
<sequence length="1079" mass="112133">MEKRLHNTRHAARQARNSGKASSTASNRTTSSGSASSATAERMTMNTTTSASPNSKATTSAPSPPPVAAASSANHHREQTSTPASSARHRQQHQQSVKQSDSSDEDNEDNEDEEMEDDAASPSPPGALATPTSPPSTPVTPTATGSAPSSSTSVTATTTPSASPEQMYEGFQAWALRTYGDSAKTKTVTRKKYQRILKILKGEEQTSAENSKFRFWVKAKGFKMGLPPGHPQQSVHKAALAAAAAKCPPEQLLFVPCSKVKKGGDGETTVYKRVAVVENFFEIIYGVHVEMDGRGGKHAGQKRTYKAIAELYAFLPREAVTHFLMSCSDCQKRMHLTNGALSAIVTAATAQGSAASSPAHNSGGAAAAATTPSAAAAPPPTTTETASSGYHSNDAANTNNHNNDSCRPGSGGAGSSGGSPSRDAAGGASAPSPARTCSAASSPGGAAVGDASAPGVRAAGARIAAVSAADVDFSVPITTAYLKHMRSLGLSDEDAFNPREDSTLGSDELSDDEATPNYEDDEEASPDAGVLDSSKETSDAHMADAAASTRSPRPASEDAAGGSSAKTTGASPTTSASRRSCTDEPMDTQQPLNMTAKTTATTSLPGGSGFAVSGGSAEHSFADRGQSPPTAEPDDLSAGTKDEDEEDDDDEQDKLDISSYDPERLKAFNMFVRLFVDENLDRMVPISRQPKEKIQAIIDSCSRQFPEFAERARKRIRTYLKSCRRTKRTRDLNGWDVSGRTAVPHLTSPLAEQILASACENETNNAKRMRLGLQPLPMELDIPGRSTTPGYHVTVGVGGSNGASTVLGVPASLSVNSSAPSMTNNVSSQLISRLTAPIVSSNASTTNGLLSTSLSSVTAGGPTPLTAAASSAVPTSGVDVTTVCPFHMHHHHQQQQQFHQHFAVATSANPSVTSNGILTSPGTVTSSSSSSSPVNSFMNGVVAGAPSPHTPHTHHHHKCFNNNVSATNGVGLTATVTSAANGHHYHVHHRHPGGLGGTSVSSSSSSCSGSNNNNNSPTDLSVKKCVGNGVDSRPAMALKYSLNPAEVNAVKQLIAGYRESAAFLLRSADELEQLLLQQN</sequence>
<feature type="compositionally biased region" description="Low complexity" evidence="1">
    <location>
        <begin position="418"/>
        <end position="452"/>
    </location>
</feature>
<dbReference type="EMBL" id="GEDV01006077">
    <property type="protein sequence ID" value="JAP82480.1"/>
    <property type="molecule type" value="Transcribed_RNA"/>
</dbReference>
<dbReference type="AlphaFoldDB" id="A0A131YVG7"/>